<dbReference type="EMBL" id="UINC01156953">
    <property type="protein sequence ID" value="SVD53662.1"/>
    <property type="molecule type" value="Genomic_DNA"/>
</dbReference>
<accession>A0A382W4B6</accession>
<dbReference type="GO" id="GO:0000287">
    <property type="term" value="F:magnesium ion binding"/>
    <property type="evidence" value="ECO:0007669"/>
    <property type="project" value="InterPro"/>
</dbReference>
<organism evidence="3">
    <name type="scientific">marine metagenome</name>
    <dbReference type="NCBI Taxonomy" id="408172"/>
    <lineage>
        <taxon>unclassified sequences</taxon>
        <taxon>metagenomes</taxon>
        <taxon>ecological metagenomes</taxon>
    </lineage>
</organism>
<evidence type="ECO:0000256" key="2">
    <source>
        <dbReference type="ARBA" id="ARBA00022842"/>
    </source>
</evidence>
<dbReference type="PANTHER" id="PTHR43007:SF1">
    <property type="entry name" value="2-PHOSPHO-L-LACTATE TRANSFERASE"/>
    <property type="match status" value="1"/>
</dbReference>
<dbReference type="AlphaFoldDB" id="A0A382W4B6"/>
<evidence type="ECO:0000256" key="1">
    <source>
        <dbReference type="ARBA" id="ARBA00022679"/>
    </source>
</evidence>
<keyword evidence="1" id="KW-0808">Transferase</keyword>
<feature type="non-terminal residue" evidence="3">
    <location>
        <position position="1"/>
    </location>
</feature>
<dbReference type="InterPro" id="IPR010115">
    <property type="entry name" value="FbiA/CofD"/>
</dbReference>
<feature type="non-terminal residue" evidence="3">
    <location>
        <position position="139"/>
    </location>
</feature>
<evidence type="ECO:0008006" key="4">
    <source>
        <dbReference type="Google" id="ProtNLM"/>
    </source>
</evidence>
<keyword evidence="2" id="KW-0460">Magnesium</keyword>
<protein>
    <recommendedName>
        <fullName evidence="4">2-phospho-L-lactate transferase</fullName>
    </recommendedName>
</protein>
<dbReference type="GO" id="GO:0043743">
    <property type="term" value="F:LPPG:FO 2-phospho-L-lactate transferase activity"/>
    <property type="evidence" value="ECO:0007669"/>
    <property type="project" value="InterPro"/>
</dbReference>
<sequence length="139" mass="15358">VPNLNYSLIPRPYKDPASPACVVQPSMRGKMLSMNLNTADSWKNKKITVLAGGVGAARFLYGLQNIHQPDLITAVCNVGDDLLWNGLHICPDIDTLIYTLAEVEGDFGWGIQNDSQDTLDELEALGEERWFQIGNRDLA</sequence>
<dbReference type="InterPro" id="IPR002882">
    <property type="entry name" value="CofD"/>
</dbReference>
<gene>
    <name evidence="3" type="ORF">METZ01_LOCUS406516</name>
</gene>
<reference evidence="3" key="1">
    <citation type="submission" date="2018-05" db="EMBL/GenBank/DDBJ databases">
        <authorList>
            <person name="Lanie J.A."/>
            <person name="Ng W.-L."/>
            <person name="Kazmierczak K.M."/>
            <person name="Andrzejewski T.M."/>
            <person name="Davidsen T.M."/>
            <person name="Wayne K.J."/>
            <person name="Tettelin H."/>
            <person name="Glass J.I."/>
            <person name="Rusch D."/>
            <person name="Podicherti R."/>
            <person name="Tsui H.-C.T."/>
            <person name="Winkler M.E."/>
        </authorList>
    </citation>
    <scope>NUCLEOTIDE SEQUENCE</scope>
</reference>
<dbReference type="SUPFAM" id="SSF142338">
    <property type="entry name" value="CofD-like"/>
    <property type="match status" value="1"/>
</dbReference>
<dbReference type="Gene3D" id="1.10.8.240">
    <property type="entry name" value="CofD-like domain"/>
    <property type="match status" value="1"/>
</dbReference>
<evidence type="ECO:0000313" key="3">
    <source>
        <dbReference type="EMBL" id="SVD53662.1"/>
    </source>
</evidence>
<dbReference type="PANTHER" id="PTHR43007">
    <property type="entry name" value="2-PHOSPHO-L-LACTATE TRANSFERASE"/>
    <property type="match status" value="1"/>
</dbReference>
<dbReference type="InterPro" id="IPR038136">
    <property type="entry name" value="CofD-like_dom_sf"/>
</dbReference>
<proteinExistence type="predicted"/>
<name>A0A382W4B6_9ZZZZ</name>
<dbReference type="Pfam" id="PF01933">
    <property type="entry name" value="CofD"/>
    <property type="match status" value="1"/>
</dbReference>